<dbReference type="Pfam" id="PF05145">
    <property type="entry name" value="AbrB"/>
    <property type="match status" value="1"/>
</dbReference>
<gene>
    <name evidence="2" type="ORF">HNQ50_001875</name>
</gene>
<dbReference type="InterPro" id="IPR007820">
    <property type="entry name" value="AbrB_fam"/>
</dbReference>
<dbReference type="GO" id="GO:0016020">
    <property type="term" value="C:membrane"/>
    <property type="evidence" value="ECO:0007669"/>
    <property type="project" value="InterPro"/>
</dbReference>
<sequence>MNPNQTEALRAGVFARMSPRAQWLALLLLSALSGAVLGRTGLPAALLLGPMLAGILVTANGGNCQIASWPFLVAQALIGCMIARALPSWVGGGVGQHWWLFIAGVFSVLAISTGLGLLLTRLRVLPGSTAMWGLSPGAATTMTLMAEAFGADTRLVALMQYLRVMLVAAVASVITRIMGAHAPHGPATVDWLHLPDWPQLGATLALCAVSILITQRFKIRAGAILLPMFGGMALVHFGLMKVELPPALLVVAYAIVGWRIGLQFTRPLLRYAARALPRVLLCTLTLIAACGGLAAVLVHVAGIDPLTAYLATSPGGADTVAIIAASSHVDVPFVMAMQVCRFMTVLILSPFLARFMAAQSARAPSTHSNQV</sequence>
<keyword evidence="1" id="KW-1133">Transmembrane helix</keyword>
<feature type="transmembrane region" description="Helical" evidence="1">
    <location>
        <begin position="197"/>
        <end position="214"/>
    </location>
</feature>
<protein>
    <recommendedName>
        <fullName evidence="4">AbrB family transcriptional regulator</fullName>
    </recommendedName>
</protein>
<dbReference type="PANTHER" id="PTHR38457:SF1">
    <property type="entry name" value="REGULATOR ABRB-RELATED"/>
    <property type="match status" value="1"/>
</dbReference>
<keyword evidence="3" id="KW-1185">Reference proteome</keyword>
<evidence type="ECO:0000256" key="1">
    <source>
        <dbReference type="SAM" id="Phobius"/>
    </source>
</evidence>
<feature type="transmembrane region" description="Helical" evidence="1">
    <location>
        <begin position="221"/>
        <end position="240"/>
    </location>
</feature>
<organism evidence="2 3">
    <name type="scientific">Silvimonas terrae</name>
    <dbReference type="NCBI Taxonomy" id="300266"/>
    <lineage>
        <taxon>Bacteria</taxon>
        <taxon>Pseudomonadati</taxon>
        <taxon>Pseudomonadota</taxon>
        <taxon>Betaproteobacteria</taxon>
        <taxon>Neisseriales</taxon>
        <taxon>Chitinibacteraceae</taxon>
        <taxon>Silvimonas</taxon>
    </lineage>
</organism>
<name>A0A840RFT9_9NEIS</name>
<feature type="transmembrane region" description="Helical" evidence="1">
    <location>
        <begin position="246"/>
        <end position="264"/>
    </location>
</feature>
<dbReference type="NCBIfam" id="TIGR03082">
    <property type="entry name" value="Gneg_AbrB_dup"/>
    <property type="match status" value="2"/>
</dbReference>
<accession>A0A840RFT9</accession>
<dbReference type="PANTHER" id="PTHR38457">
    <property type="entry name" value="REGULATOR ABRB-RELATED"/>
    <property type="match status" value="1"/>
</dbReference>
<dbReference type="InterPro" id="IPR017516">
    <property type="entry name" value="AbrB_dup"/>
</dbReference>
<keyword evidence="1" id="KW-0812">Transmembrane</keyword>
<feature type="transmembrane region" description="Helical" evidence="1">
    <location>
        <begin position="66"/>
        <end position="86"/>
    </location>
</feature>
<proteinExistence type="predicted"/>
<dbReference type="Proteomes" id="UP000543030">
    <property type="component" value="Unassembled WGS sequence"/>
</dbReference>
<reference evidence="2 3" key="1">
    <citation type="submission" date="2020-08" db="EMBL/GenBank/DDBJ databases">
        <title>Genomic Encyclopedia of Type Strains, Phase IV (KMG-IV): sequencing the most valuable type-strain genomes for metagenomic binning, comparative biology and taxonomic classification.</title>
        <authorList>
            <person name="Goeker M."/>
        </authorList>
    </citation>
    <scope>NUCLEOTIDE SEQUENCE [LARGE SCALE GENOMIC DNA]</scope>
    <source>
        <strain evidence="2 3">DSM 18233</strain>
    </source>
</reference>
<feature type="transmembrane region" description="Helical" evidence="1">
    <location>
        <begin position="98"/>
        <end position="118"/>
    </location>
</feature>
<dbReference type="PIRSF" id="PIRSF038991">
    <property type="entry name" value="Protein_AbrB"/>
    <property type="match status" value="1"/>
</dbReference>
<keyword evidence="1" id="KW-0472">Membrane</keyword>
<feature type="transmembrane region" description="Helical" evidence="1">
    <location>
        <begin position="161"/>
        <end position="177"/>
    </location>
</feature>
<comment type="caution">
    <text evidence="2">The sequence shown here is derived from an EMBL/GenBank/DDBJ whole genome shotgun (WGS) entry which is preliminary data.</text>
</comment>
<evidence type="ECO:0008006" key="4">
    <source>
        <dbReference type="Google" id="ProtNLM"/>
    </source>
</evidence>
<dbReference type="EMBL" id="JACHHN010000003">
    <property type="protein sequence ID" value="MBB5191152.1"/>
    <property type="molecule type" value="Genomic_DNA"/>
</dbReference>
<evidence type="ECO:0000313" key="2">
    <source>
        <dbReference type="EMBL" id="MBB5191152.1"/>
    </source>
</evidence>
<evidence type="ECO:0000313" key="3">
    <source>
        <dbReference type="Proteomes" id="UP000543030"/>
    </source>
</evidence>
<feature type="transmembrane region" description="Helical" evidence="1">
    <location>
        <begin position="276"/>
        <end position="301"/>
    </location>
</feature>
<dbReference type="GO" id="GO:0010468">
    <property type="term" value="P:regulation of gene expression"/>
    <property type="evidence" value="ECO:0007669"/>
    <property type="project" value="InterPro"/>
</dbReference>
<feature type="transmembrane region" description="Helical" evidence="1">
    <location>
        <begin position="333"/>
        <end position="353"/>
    </location>
</feature>
<dbReference type="AlphaFoldDB" id="A0A840RFT9"/>